<dbReference type="Pfam" id="PF03720">
    <property type="entry name" value="UDPG_MGDP_dh_C"/>
    <property type="match status" value="1"/>
</dbReference>
<dbReference type="InterPro" id="IPR008927">
    <property type="entry name" value="6-PGluconate_DH-like_C_sf"/>
</dbReference>
<evidence type="ECO:0000256" key="7">
    <source>
        <dbReference type="PIRNR" id="PIRNR000124"/>
    </source>
</evidence>
<dbReference type="EC" id="1.1.1.22" evidence="3 7"/>
<dbReference type="Pfam" id="PF03721">
    <property type="entry name" value="UDPG_MGDP_dh_N"/>
    <property type="match status" value="1"/>
</dbReference>
<dbReference type="PANTHER" id="PTHR43750:SF3">
    <property type="entry name" value="UDP-GLUCOSE 6-DEHYDROGENASE TUAD"/>
    <property type="match status" value="1"/>
</dbReference>
<evidence type="ECO:0000256" key="1">
    <source>
        <dbReference type="ARBA" id="ARBA00004701"/>
    </source>
</evidence>
<sequence length="491" mass="51160">MMRQPGPGAADPDGGPPAVCVLGLGRVGLAVAAALASHGGRVCGVDIDPRRVAMVAGHLPADDEPGLAELLGQHRFSACSSHADGIRRTSVTYVIVPTPSDDRGGYELRHVQRSFEQIGHALAQSDEPHTVVLASTVLPGATRYALQPVLEDASGRAVGDGLDLCYSPPFVALGSVLRDFLHPDFALLGVADGATGREVETVYRRVLGPGVPIRTMSIENAELTKLAVNTFLTMKITFANTLAALCDHLPGGDVDTVTDAVGSDSRVGPQLLTGGFGYGGPCLPRDNAALALLAEVVGVPPELARATDAADRWFSAHRAEALVARLRPESTAVILGAAYKAGTSVVDASQSLELARVLAAAGVHVVVYDQRAASAAGRVLAAAVAAGTVRIVDEPADLPRSPDLVVIATTDAQLTDLALDLRPALLADPWRLVTRERWPAGTEVLQYGRPNATRPDDAAFNAVRSLWADRSESPERIGPGGTGMDALVAED</sequence>
<dbReference type="SUPFAM" id="SSF52413">
    <property type="entry name" value="UDP-glucose/GDP-mannose dehydrogenase C-terminal domain"/>
    <property type="match status" value="1"/>
</dbReference>
<dbReference type="InterPro" id="IPR028357">
    <property type="entry name" value="UDPglc_DH_bac"/>
</dbReference>
<dbReference type="PIRSF" id="PIRSF000124">
    <property type="entry name" value="UDPglc_GDPman_dh"/>
    <property type="match status" value="1"/>
</dbReference>
<dbReference type="InterPro" id="IPR014026">
    <property type="entry name" value="UDP-Glc/GDP-Man_DH_dimer"/>
</dbReference>
<dbReference type="InterPro" id="IPR036291">
    <property type="entry name" value="NAD(P)-bd_dom_sf"/>
</dbReference>
<dbReference type="GO" id="GO:0051287">
    <property type="term" value="F:NAD binding"/>
    <property type="evidence" value="ECO:0007669"/>
    <property type="project" value="InterPro"/>
</dbReference>
<evidence type="ECO:0000259" key="12">
    <source>
        <dbReference type="SMART" id="SM00984"/>
    </source>
</evidence>
<evidence type="ECO:0000313" key="14">
    <source>
        <dbReference type="Proteomes" id="UP000199546"/>
    </source>
</evidence>
<dbReference type="SUPFAM" id="SSF48179">
    <property type="entry name" value="6-phosphogluconate dehydrogenase C-terminal domain-like"/>
    <property type="match status" value="1"/>
</dbReference>
<evidence type="ECO:0000256" key="3">
    <source>
        <dbReference type="ARBA" id="ARBA00012954"/>
    </source>
</evidence>
<comment type="similarity">
    <text evidence="2 7">Belongs to the UDP-glucose/GDP-mannose dehydrogenase family.</text>
</comment>
<comment type="pathway">
    <text evidence="1">Nucleotide-sugar biosynthesis; UDP-alpha-D-glucuronate biosynthesis; UDP-alpha-D-glucuronate from UDP-alpha-D-glucose: step 1/1.</text>
</comment>
<evidence type="ECO:0000256" key="8">
    <source>
        <dbReference type="PIRSR" id="PIRSR500134-1"/>
    </source>
</evidence>
<comment type="catalytic activity">
    <reaction evidence="6 7">
        <text>UDP-alpha-D-glucose + 2 NAD(+) + H2O = UDP-alpha-D-glucuronate + 2 NADH + 3 H(+)</text>
        <dbReference type="Rhea" id="RHEA:23596"/>
        <dbReference type="ChEBI" id="CHEBI:15377"/>
        <dbReference type="ChEBI" id="CHEBI:15378"/>
        <dbReference type="ChEBI" id="CHEBI:57540"/>
        <dbReference type="ChEBI" id="CHEBI:57945"/>
        <dbReference type="ChEBI" id="CHEBI:58052"/>
        <dbReference type="ChEBI" id="CHEBI:58885"/>
        <dbReference type="EC" id="1.1.1.22"/>
    </reaction>
</comment>
<accession>A0A1I7CW57</accession>
<feature type="binding site" evidence="10">
    <location>
        <position position="46"/>
    </location>
    <ligand>
        <name>NAD(+)</name>
        <dbReference type="ChEBI" id="CHEBI:57540"/>
    </ligand>
</feature>
<dbReference type="SUPFAM" id="SSF51735">
    <property type="entry name" value="NAD(P)-binding Rossmann-fold domains"/>
    <property type="match status" value="1"/>
</dbReference>
<dbReference type="PANTHER" id="PTHR43750">
    <property type="entry name" value="UDP-GLUCOSE 6-DEHYDROGENASE TUAD"/>
    <property type="match status" value="1"/>
</dbReference>
<evidence type="ECO:0000256" key="6">
    <source>
        <dbReference type="ARBA" id="ARBA00047473"/>
    </source>
</evidence>
<feature type="binding site" evidence="9">
    <location>
        <position position="279"/>
    </location>
    <ligand>
        <name>substrate</name>
    </ligand>
</feature>
<feature type="binding site" evidence="10">
    <location>
        <position position="136"/>
    </location>
    <ligand>
        <name>NAD(+)</name>
        <dbReference type="ChEBI" id="CHEBI:57540"/>
    </ligand>
</feature>
<dbReference type="Gene3D" id="1.20.5.100">
    <property type="entry name" value="Cytochrome c1, transmembrane anchor, C-terminal"/>
    <property type="match status" value="1"/>
</dbReference>
<name>A0A1I7CW57_9ACTN</name>
<protein>
    <recommendedName>
        <fullName evidence="3 7">UDP-glucose 6-dehydrogenase</fullName>
        <ecNumber evidence="3 7">1.1.1.22</ecNumber>
    </recommendedName>
</protein>
<dbReference type="EMBL" id="FPBA01000027">
    <property type="protein sequence ID" value="SFU03671.1"/>
    <property type="molecule type" value="Genomic_DNA"/>
</dbReference>
<dbReference type="OrthoDB" id="5193947at2"/>
<dbReference type="Pfam" id="PF00984">
    <property type="entry name" value="UDPG_MGDP_dh"/>
    <property type="match status" value="1"/>
</dbReference>
<feature type="domain" description="UDP-glucose/GDP-mannose dehydrogenase C-terminal" evidence="12">
    <location>
        <begin position="333"/>
        <end position="435"/>
    </location>
</feature>
<dbReference type="InterPro" id="IPR014027">
    <property type="entry name" value="UDP-Glc/GDP-Man_DH_C"/>
</dbReference>
<feature type="binding site" evidence="10">
    <location>
        <position position="51"/>
    </location>
    <ligand>
        <name>NAD(+)</name>
        <dbReference type="ChEBI" id="CHEBI:57540"/>
    </ligand>
</feature>
<keyword evidence="14" id="KW-1185">Reference proteome</keyword>
<evidence type="ECO:0000256" key="5">
    <source>
        <dbReference type="ARBA" id="ARBA00023027"/>
    </source>
</evidence>
<keyword evidence="4 7" id="KW-0560">Oxidoreductase</keyword>
<evidence type="ECO:0000256" key="4">
    <source>
        <dbReference type="ARBA" id="ARBA00023002"/>
    </source>
</evidence>
<dbReference type="Gene3D" id="3.40.50.720">
    <property type="entry name" value="NAD(P)-binding Rossmann-like Domain"/>
    <property type="match status" value="2"/>
</dbReference>
<dbReference type="AlphaFoldDB" id="A0A1I7CW57"/>
<feature type="binding site" evidence="10">
    <location>
        <position position="98"/>
    </location>
    <ligand>
        <name>NAD(+)</name>
        <dbReference type="ChEBI" id="CHEBI:57540"/>
    </ligand>
</feature>
<dbReference type="InterPro" id="IPR036220">
    <property type="entry name" value="UDP-Glc/GDP-Man_DH_C_sf"/>
</dbReference>
<evidence type="ECO:0000313" key="13">
    <source>
        <dbReference type="EMBL" id="SFU03671.1"/>
    </source>
</evidence>
<dbReference type="SMART" id="SM00984">
    <property type="entry name" value="UDPG_MGDP_dh_C"/>
    <property type="match status" value="1"/>
</dbReference>
<dbReference type="GO" id="GO:0003979">
    <property type="term" value="F:UDP-glucose 6-dehydrogenase activity"/>
    <property type="evidence" value="ECO:0007669"/>
    <property type="project" value="UniProtKB-EC"/>
</dbReference>
<dbReference type="PIRSF" id="PIRSF500134">
    <property type="entry name" value="UDPglc_DH_bac"/>
    <property type="match status" value="1"/>
</dbReference>
<evidence type="ECO:0000256" key="2">
    <source>
        <dbReference type="ARBA" id="ARBA00006601"/>
    </source>
</evidence>
<organism evidence="13 14">
    <name type="scientific">Geodermatophilus amargosae</name>
    <dbReference type="NCBI Taxonomy" id="1296565"/>
    <lineage>
        <taxon>Bacteria</taxon>
        <taxon>Bacillati</taxon>
        <taxon>Actinomycetota</taxon>
        <taxon>Actinomycetes</taxon>
        <taxon>Geodermatophilales</taxon>
        <taxon>Geodermatophilaceae</taxon>
        <taxon>Geodermatophilus</taxon>
    </lineage>
</organism>
<reference evidence="14" key="1">
    <citation type="submission" date="2016-10" db="EMBL/GenBank/DDBJ databases">
        <authorList>
            <person name="Varghese N."/>
            <person name="Submissions S."/>
        </authorList>
    </citation>
    <scope>NUCLEOTIDE SEQUENCE [LARGE SCALE GENOMIC DNA]</scope>
    <source>
        <strain evidence="14">DSM 46136</strain>
    </source>
</reference>
<dbReference type="STRING" id="1296565.SAMN05660657_04967"/>
<dbReference type="UniPathway" id="UPA00038">
    <property type="reaction ID" value="UER00491"/>
</dbReference>
<keyword evidence="5 7" id="KW-0520">NAD</keyword>
<feature type="binding site" evidence="9">
    <location>
        <position position="340"/>
    </location>
    <ligand>
        <name>substrate</name>
    </ligand>
</feature>
<evidence type="ECO:0000256" key="11">
    <source>
        <dbReference type="SAM" id="MobiDB-lite"/>
    </source>
</evidence>
<dbReference type="Proteomes" id="UP000199546">
    <property type="component" value="Unassembled WGS sequence"/>
</dbReference>
<dbReference type="GO" id="GO:0000271">
    <property type="term" value="P:polysaccharide biosynthetic process"/>
    <property type="evidence" value="ECO:0007669"/>
    <property type="project" value="InterPro"/>
</dbReference>
<feature type="active site" description="Nucleophile" evidence="8">
    <location>
        <position position="282"/>
    </location>
</feature>
<evidence type="ECO:0000256" key="10">
    <source>
        <dbReference type="PIRSR" id="PIRSR500134-3"/>
    </source>
</evidence>
<dbReference type="InterPro" id="IPR001732">
    <property type="entry name" value="UDP-Glc/GDP-Man_DH_N"/>
</dbReference>
<dbReference type="InterPro" id="IPR017476">
    <property type="entry name" value="UDP-Glc/GDP-Man"/>
</dbReference>
<feature type="region of interest" description="Disordered" evidence="11">
    <location>
        <begin position="471"/>
        <end position="491"/>
    </location>
</feature>
<dbReference type="NCBIfam" id="TIGR03026">
    <property type="entry name" value="NDP-sugDHase"/>
    <property type="match status" value="1"/>
</dbReference>
<proteinExistence type="inferred from homology"/>
<gene>
    <name evidence="13" type="ORF">SAMN05660657_04967</name>
</gene>
<feature type="binding site" evidence="9">
    <location>
        <position position="225"/>
    </location>
    <ligand>
        <name>substrate</name>
    </ligand>
</feature>
<dbReference type="GO" id="GO:0006065">
    <property type="term" value="P:UDP-glucuronate biosynthetic process"/>
    <property type="evidence" value="ECO:0007669"/>
    <property type="project" value="UniProtKB-UniPathway"/>
</dbReference>
<evidence type="ECO:0000256" key="9">
    <source>
        <dbReference type="PIRSR" id="PIRSR500134-2"/>
    </source>
</evidence>